<dbReference type="PANTHER" id="PTHR11430">
    <property type="entry name" value="LIPOCALIN"/>
    <property type="match status" value="1"/>
</dbReference>
<name>A0A1U7RRK3_ALLSI</name>
<accession>A0A1U7RRK3</accession>
<dbReference type="PROSITE" id="PS00213">
    <property type="entry name" value="LIPOCALIN"/>
    <property type="match status" value="2"/>
</dbReference>
<dbReference type="Pfam" id="PF00061">
    <property type="entry name" value="Lipocalin"/>
    <property type="match status" value="2"/>
</dbReference>
<dbReference type="InParanoid" id="A0A1U7RRK3"/>
<evidence type="ECO:0000313" key="5">
    <source>
        <dbReference type="Proteomes" id="UP000189705"/>
    </source>
</evidence>
<organism evidence="5 6">
    <name type="scientific">Alligator sinensis</name>
    <name type="common">Chinese alligator</name>
    <dbReference type="NCBI Taxonomy" id="38654"/>
    <lineage>
        <taxon>Eukaryota</taxon>
        <taxon>Metazoa</taxon>
        <taxon>Chordata</taxon>
        <taxon>Craniata</taxon>
        <taxon>Vertebrata</taxon>
        <taxon>Euteleostomi</taxon>
        <taxon>Archelosauria</taxon>
        <taxon>Archosauria</taxon>
        <taxon>Crocodylia</taxon>
        <taxon>Alligatoridae</taxon>
        <taxon>Alligatorinae</taxon>
        <taxon>Alligator</taxon>
    </lineage>
</organism>
<dbReference type="InterPro" id="IPR002345">
    <property type="entry name" value="Lipocalin"/>
</dbReference>
<dbReference type="Proteomes" id="UP000189705">
    <property type="component" value="Unplaced"/>
</dbReference>
<dbReference type="GeneID" id="102370713"/>
<feature type="domain" description="Lipocalin/cytosolic fatty-acid binding" evidence="4">
    <location>
        <begin position="243"/>
        <end position="381"/>
    </location>
</feature>
<dbReference type="AlphaFoldDB" id="A0A1U7RRK3"/>
<dbReference type="GO" id="GO:0036094">
    <property type="term" value="F:small molecule binding"/>
    <property type="evidence" value="ECO:0007669"/>
    <property type="project" value="InterPro"/>
</dbReference>
<dbReference type="RefSeq" id="XP_006022782.2">
    <property type="nucleotide sequence ID" value="XM_006022720.3"/>
</dbReference>
<dbReference type="InterPro" id="IPR012674">
    <property type="entry name" value="Calycin"/>
</dbReference>
<comment type="similarity">
    <text evidence="1 2">Belongs to the calycin superfamily. Lipocalin family.</text>
</comment>
<sequence>MKAMLLNIGLALLCVLETQAEVPVQPDFDVNKFAGKWHIMVAASNCPQFLSMKEVMKTSVTIITPMPGGDLTLTAGYPLPDKCQKMDLTFKSAGKSGHYTNSVMAKRDFRVVETDYAHYAIVYIRKDKDGETSVTLQLFSRVQDVHPEALKRFKELYPTMGLTEDMLVILPKSDQCAKALGDCAEPYKARSPSCTSSEFLIFAEKQEVCMMKVALLSLGLTLLCMLLAEAQPRAERVDKNKLTGKWYLTGVASTCDWLQKRKGDMTMMPADISLTKEGEVLFSMAFSSQGKCKKMETTFKETEKSGEFYSEEYRKTAQVIKIDYEHYGIFYSFWTVDEKVCRELKLLTRIQELTPETEALFRQLAEERDFSDDLIAIFFNKEICTLADV</sequence>
<dbReference type="PRINTS" id="PR00179">
    <property type="entry name" value="LIPOCALIN"/>
</dbReference>
<dbReference type="InterPro" id="IPR022272">
    <property type="entry name" value="Lipocalin_CS"/>
</dbReference>
<dbReference type="PRINTS" id="PR01254">
    <property type="entry name" value="PGNDSYNTHASE"/>
</dbReference>
<dbReference type="KEGG" id="asn:102370713"/>
<evidence type="ECO:0000256" key="2">
    <source>
        <dbReference type="RuleBase" id="RU003695"/>
    </source>
</evidence>
<keyword evidence="5" id="KW-1185">Reference proteome</keyword>
<feature type="signal peptide" evidence="3">
    <location>
        <begin position="1"/>
        <end position="20"/>
    </location>
</feature>
<evidence type="ECO:0000313" key="6">
    <source>
        <dbReference type="RefSeq" id="XP_006022782.2"/>
    </source>
</evidence>
<evidence type="ECO:0000256" key="1">
    <source>
        <dbReference type="ARBA" id="ARBA00006889"/>
    </source>
</evidence>
<evidence type="ECO:0000259" key="4">
    <source>
        <dbReference type="Pfam" id="PF00061"/>
    </source>
</evidence>
<feature type="domain" description="Lipocalin/cytosolic fatty-acid binding" evidence="4">
    <location>
        <begin position="34"/>
        <end position="174"/>
    </location>
</feature>
<dbReference type="CDD" id="cd19439">
    <property type="entry name" value="lipocalin_Ex-FABP-like"/>
    <property type="match status" value="1"/>
</dbReference>
<gene>
    <name evidence="6" type="primary">LOC102370713</name>
</gene>
<dbReference type="SUPFAM" id="SSF50814">
    <property type="entry name" value="Lipocalins"/>
    <property type="match status" value="2"/>
</dbReference>
<dbReference type="Gene3D" id="2.40.128.20">
    <property type="match status" value="2"/>
</dbReference>
<keyword evidence="3" id="KW-0732">Signal</keyword>
<evidence type="ECO:0000256" key="3">
    <source>
        <dbReference type="SAM" id="SignalP"/>
    </source>
</evidence>
<feature type="chain" id="PRO_5010544381" evidence="3">
    <location>
        <begin position="21"/>
        <end position="389"/>
    </location>
</feature>
<dbReference type="OrthoDB" id="9627583at2759"/>
<dbReference type="STRING" id="38654.A0A1U7RRK3"/>
<dbReference type="eggNOG" id="ENOG502S13A">
    <property type="taxonomic scope" value="Eukaryota"/>
</dbReference>
<reference evidence="6" key="1">
    <citation type="submission" date="2025-08" db="UniProtKB">
        <authorList>
            <consortium name="RefSeq"/>
        </authorList>
    </citation>
    <scope>IDENTIFICATION</scope>
</reference>
<dbReference type="InterPro" id="IPR000566">
    <property type="entry name" value="Lipocln_cytosolic_FA-bd_dom"/>
</dbReference>
<proteinExistence type="inferred from homology"/>
<protein>
    <submittedName>
        <fullName evidence="6">Uncharacterized protein LOC102370713</fullName>
    </submittedName>
</protein>
<dbReference type="PANTHER" id="PTHR11430:SF77">
    <property type="entry name" value="LIPOCALIN-LIKE 1 PROTEIN"/>
    <property type="match status" value="1"/>
</dbReference>